<dbReference type="AlphaFoldDB" id="A0A9P4Y8X7"/>
<dbReference type="EMBL" id="MU032345">
    <property type="protein sequence ID" value="KAF3768507.1"/>
    <property type="molecule type" value="Genomic_DNA"/>
</dbReference>
<dbReference type="InterPro" id="IPR008266">
    <property type="entry name" value="Tyr_kinase_AS"/>
</dbReference>
<gene>
    <name evidence="6" type="ORF">M406DRAFT_71504</name>
</gene>
<dbReference type="Proteomes" id="UP000803844">
    <property type="component" value="Unassembled WGS sequence"/>
</dbReference>
<comment type="catalytic activity">
    <reaction evidence="2">
        <text>L-threonyl-[protein] + ATP = O-phospho-L-threonyl-[protein] + ADP + H(+)</text>
        <dbReference type="Rhea" id="RHEA:46608"/>
        <dbReference type="Rhea" id="RHEA-COMP:11060"/>
        <dbReference type="Rhea" id="RHEA-COMP:11605"/>
        <dbReference type="ChEBI" id="CHEBI:15378"/>
        <dbReference type="ChEBI" id="CHEBI:30013"/>
        <dbReference type="ChEBI" id="CHEBI:30616"/>
        <dbReference type="ChEBI" id="CHEBI:61977"/>
        <dbReference type="ChEBI" id="CHEBI:456216"/>
        <dbReference type="EC" id="2.7.11.1"/>
    </reaction>
</comment>
<sequence length="347" mass="39319">MIRRCVLLSRIPGSNVEREEEGELLRKAMDRDVINVARYYHHETVQVGGRDDDIQSNVRKELDIARAKNCPSKHSISSQNTSAATTPRIGRTAGLKRSSSQAGVSLPPSKRSCSVSSTKAESQPVSNRVHRRVVVRDFGEPIYKASSPAALLRALEGCIRGHESLYRKAGLLHRDISINNLIINEDRNNPSWPAFLIDLDLAIAKEQQYASEAKRKTGTRAFMAIGVLVGEQHSFMHDLESFFWVLFWICIHYAGPDDRGRIIPQFDQWNFIDTVELAQLKLGTVSDDEIFRRTVTGYFTEYYEPVIPWINKLRRIVFPGGGRWKSEDEGLYSSMKKVLDEAANELK</sequence>
<organism evidence="6 7">
    <name type="scientific">Cryphonectria parasitica (strain ATCC 38755 / EP155)</name>
    <dbReference type="NCBI Taxonomy" id="660469"/>
    <lineage>
        <taxon>Eukaryota</taxon>
        <taxon>Fungi</taxon>
        <taxon>Dikarya</taxon>
        <taxon>Ascomycota</taxon>
        <taxon>Pezizomycotina</taxon>
        <taxon>Sordariomycetes</taxon>
        <taxon>Sordariomycetidae</taxon>
        <taxon>Diaporthales</taxon>
        <taxon>Cryphonectriaceae</taxon>
        <taxon>Cryphonectria-Endothia species complex</taxon>
        <taxon>Cryphonectria</taxon>
    </lineage>
</organism>
<dbReference type="InterPro" id="IPR011009">
    <property type="entry name" value="Kinase-like_dom_sf"/>
</dbReference>
<feature type="compositionally biased region" description="Polar residues" evidence="4">
    <location>
        <begin position="111"/>
        <end position="124"/>
    </location>
</feature>
<evidence type="ECO:0000256" key="1">
    <source>
        <dbReference type="ARBA" id="ARBA00012513"/>
    </source>
</evidence>
<evidence type="ECO:0000256" key="4">
    <source>
        <dbReference type="SAM" id="MobiDB-lite"/>
    </source>
</evidence>
<dbReference type="EC" id="2.7.11.1" evidence="1"/>
<dbReference type="PROSITE" id="PS00109">
    <property type="entry name" value="PROTEIN_KINASE_TYR"/>
    <property type="match status" value="1"/>
</dbReference>
<dbReference type="Pfam" id="PF17667">
    <property type="entry name" value="Pkinase_fungal"/>
    <property type="match status" value="1"/>
</dbReference>
<feature type="compositionally biased region" description="Polar residues" evidence="4">
    <location>
        <begin position="72"/>
        <end position="85"/>
    </location>
</feature>
<proteinExistence type="predicted"/>
<dbReference type="GO" id="GO:0004674">
    <property type="term" value="F:protein serine/threonine kinase activity"/>
    <property type="evidence" value="ECO:0007669"/>
    <property type="project" value="UniProtKB-EC"/>
</dbReference>
<dbReference type="OrthoDB" id="5584477at2759"/>
<keyword evidence="7" id="KW-1185">Reference proteome</keyword>
<dbReference type="InterPro" id="IPR040976">
    <property type="entry name" value="Pkinase_fungal"/>
</dbReference>
<feature type="region of interest" description="Disordered" evidence="4">
    <location>
        <begin position="66"/>
        <end position="124"/>
    </location>
</feature>
<comment type="catalytic activity">
    <reaction evidence="3">
        <text>L-seryl-[protein] + ATP = O-phospho-L-seryl-[protein] + ADP + H(+)</text>
        <dbReference type="Rhea" id="RHEA:17989"/>
        <dbReference type="Rhea" id="RHEA-COMP:9863"/>
        <dbReference type="Rhea" id="RHEA-COMP:11604"/>
        <dbReference type="ChEBI" id="CHEBI:15378"/>
        <dbReference type="ChEBI" id="CHEBI:29999"/>
        <dbReference type="ChEBI" id="CHEBI:30616"/>
        <dbReference type="ChEBI" id="CHEBI:83421"/>
        <dbReference type="ChEBI" id="CHEBI:456216"/>
        <dbReference type="EC" id="2.7.11.1"/>
    </reaction>
</comment>
<name>A0A9P4Y8X7_CRYP1</name>
<evidence type="ECO:0000256" key="2">
    <source>
        <dbReference type="ARBA" id="ARBA00047899"/>
    </source>
</evidence>
<dbReference type="RefSeq" id="XP_040779468.1">
    <property type="nucleotide sequence ID" value="XM_040925468.1"/>
</dbReference>
<dbReference type="GeneID" id="63842597"/>
<dbReference type="PANTHER" id="PTHR38248">
    <property type="entry name" value="FUNK1 6"/>
    <property type="match status" value="1"/>
</dbReference>
<evidence type="ECO:0000313" key="6">
    <source>
        <dbReference type="EMBL" id="KAF3768507.1"/>
    </source>
</evidence>
<dbReference type="SUPFAM" id="SSF56112">
    <property type="entry name" value="Protein kinase-like (PK-like)"/>
    <property type="match status" value="1"/>
</dbReference>
<protein>
    <recommendedName>
        <fullName evidence="1">non-specific serine/threonine protein kinase</fullName>
        <ecNumber evidence="1">2.7.11.1</ecNumber>
    </recommendedName>
</protein>
<evidence type="ECO:0000256" key="3">
    <source>
        <dbReference type="ARBA" id="ARBA00048679"/>
    </source>
</evidence>
<reference evidence="6" key="1">
    <citation type="journal article" date="2020" name="Phytopathology">
        <title>Genome sequence of the chestnut blight fungus Cryphonectria parasitica EP155: A fundamental resource for an archetypical invasive plant pathogen.</title>
        <authorList>
            <person name="Crouch J.A."/>
            <person name="Dawe A."/>
            <person name="Aerts A."/>
            <person name="Barry K."/>
            <person name="Churchill A.C.L."/>
            <person name="Grimwood J."/>
            <person name="Hillman B."/>
            <person name="Milgroom M.G."/>
            <person name="Pangilinan J."/>
            <person name="Smith M."/>
            <person name="Salamov A."/>
            <person name="Schmutz J."/>
            <person name="Yadav J."/>
            <person name="Grigoriev I.V."/>
            <person name="Nuss D."/>
        </authorList>
    </citation>
    <scope>NUCLEOTIDE SEQUENCE</scope>
    <source>
        <strain evidence="6">EP155</strain>
    </source>
</reference>
<dbReference type="PANTHER" id="PTHR38248:SF2">
    <property type="entry name" value="FUNK1 11"/>
    <property type="match status" value="1"/>
</dbReference>
<evidence type="ECO:0000313" key="7">
    <source>
        <dbReference type="Proteomes" id="UP000803844"/>
    </source>
</evidence>
<feature type="domain" description="Fungal-type protein kinase" evidence="5">
    <location>
        <begin position="16"/>
        <end position="250"/>
    </location>
</feature>
<comment type="caution">
    <text evidence="6">The sequence shown here is derived from an EMBL/GenBank/DDBJ whole genome shotgun (WGS) entry which is preliminary data.</text>
</comment>
<dbReference type="Gene3D" id="1.10.510.10">
    <property type="entry name" value="Transferase(Phosphotransferase) domain 1"/>
    <property type="match status" value="1"/>
</dbReference>
<evidence type="ECO:0000259" key="5">
    <source>
        <dbReference type="Pfam" id="PF17667"/>
    </source>
</evidence>
<accession>A0A9P4Y8X7</accession>